<protein>
    <submittedName>
        <fullName evidence="3">DUF1206 domain-containing protein</fullName>
    </submittedName>
</protein>
<dbReference type="Proteomes" id="UP001500967">
    <property type="component" value="Unassembled WGS sequence"/>
</dbReference>
<feature type="domain" description="DUF1206" evidence="2">
    <location>
        <begin position="28"/>
        <end position="96"/>
    </location>
</feature>
<gene>
    <name evidence="3" type="ORF">GCM10009539_62880</name>
</gene>
<name>A0ABN0UZH2_9ACTN</name>
<feature type="transmembrane region" description="Helical" evidence="1">
    <location>
        <begin position="28"/>
        <end position="49"/>
    </location>
</feature>
<dbReference type="Pfam" id="PF06724">
    <property type="entry name" value="DUF1206"/>
    <property type="match status" value="3"/>
</dbReference>
<evidence type="ECO:0000313" key="3">
    <source>
        <dbReference type="EMBL" id="GAA0267470.1"/>
    </source>
</evidence>
<keyword evidence="1" id="KW-0472">Membrane</keyword>
<accession>A0ABN0UZH2</accession>
<evidence type="ECO:0000259" key="2">
    <source>
        <dbReference type="Pfam" id="PF06724"/>
    </source>
</evidence>
<comment type="caution">
    <text evidence="3">The sequence shown here is derived from an EMBL/GenBank/DDBJ whole genome shotgun (WGS) entry which is preliminary data.</text>
</comment>
<evidence type="ECO:0000256" key="1">
    <source>
        <dbReference type="SAM" id="Phobius"/>
    </source>
</evidence>
<dbReference type="RefSeq" id="WP_344652552.1">
    <property type="nucleotide sequence ID" value="NZ_BAAAGX010000027.1"/>
</dbReference>
<keyword evidence="1" id="KW-0812">Transmembrane</keyword>
<keyword evidence="4" id="KW-1185">Reference proteome</keyword>
<dbReference type="EMBL" id="BAAAGX010000027">
    <property type="protein sequence ID" value="GAA0267470.1"/>
    <property type="molecule type" value="Genomic_DNA"/>
</dbReference>
<reference evidence="3 4" key="1">
    <citation type="journal article" date="2019" name="Int. J. Syst. Evol. Microbiol.">
        <title>The Global Catalogue of Microorganisms (GCM) 10K type strain sequencing project: providing services to taxonomists for standard genome sequencing and annotation.</title>
        <authorList>
            <consortium name="The Broad Institute Genomics Platform"/>
            <consortium name="The Broad Institute Genome Sequencing Center for Infectious Disease"/>
            <person name="Wu L."/>
            <person name="Ma J."/>
        </authorList>
    </citation>
    <scope>NUCLEOTIDE SEQUENCE [LARGE SCALE GENOMIC DNA]</scope>
    <source>
        <strain evidence="3 4">JCM 10425</strain>
    </source>
</reference>
<dbReference type="InterPro" id="IPR009597">
    <property type="entry name" value="DUF1206"/>
</dbReference>
<sequence length="273" mass="29015">MTTASVSGASNTARRAARNDWITRIGRVGLVAYGVVNLLIAFLAIQVATGDSGEEANKNGALSQVAEKPFGQAVLWIVTVGLVALTIWQIAEAVWGHANAGDKRLKKRLTSALEAAIFGFLAFTAAKFAMGNPQHGSKTQSFTGKLLEAPFGRGLVIIVGLAIVVGSAFVVWHGWKKKFREDLDLSHADARARKAAERTGQIGYMAVGVAYAVVGGLVMAAAISFDKEKASGLDGAMKTIADQPFGGILLWLVALGFVCYGVYCFFDARYRKS</sequence>
<feature type="domain" description="DUF1206" evidence="2">
    <location>
        <begin position="112"/>
        <end position="176"/>
    </location>
</feature>
<feature type="domain" description="DUF1206" evidence="2">
    <location>
        <begin position="202"/>
        <end position="271"/>
    </location>
</feature>
<keyword evidence="1" id="KW-1133">Transmembrane helix</keyword>
<feature type="transmembrane region" description="Helical" evidence="1">
    <location>
        <begin position="69"/>
        <end position="91"/>
    </location>
</feature>
<feature type="transmembrane region" description="Helical" evidence="1">
    <location>
        <begin position="202"/>
        <end position="225"/>
    </location>
</feature>
<feature type="transmembrane region" description="Helical" evidence="1">
    <location>
        <begin position="150"/>
        <end position="172"/>
    </location>
</feature>
<feature type="transmembrane region" description="Helical" evidence="1">
    <location>
        <begin position="112"/>
        <end position="130"/>
    </location>
</feature>
<evidence type="ECO:0000313" key="4">
    <source>
        <dbReference type="Proteomes" id="UP001500967"/>
    </source>
</evidence>
<organism evidence="3 4">
    <name type="scientific">Cryptosporangium japonicum</name>
    <dbReference type="NCBI Taxonomy" id="80872"/>
    <lineage>
        <taxon>Bacteria</taxon>
        <taxon>Bacillati</taxon>
        <taxon>Actinomycetota</taxon>
        <taxon>Actinomycetes</taxon>
        <taxon>Cryptosporangiales</taxon>
        <taxon>Cryptosporangiaceae</taxon>
        <taxon>Cryptosporangium</taxon>
    </lineage>
</organism>
<proteinExistence type="predicted"/>
<feature type="transmembrane region" description="Helical" evidence="1">
    <location>
        <begin position="245"/>
        <end position="266"/>
    </location>
</feature>